<dbReference type="InterPro" id="IPR002645">
    <property type="entry name" value="STAS_dom"/>
</dbReference>
<evidence type="ECO:0000256" key="1">
    <source>
        <dbReference type="ARBA" id="ARBA00004141"/>
    </source>
</evidence>
<protein>
    <submittedName>
        <fullName evidence="7">STAS domain-containing protein</fullName>
    </submittedName>
</protein>
<feature type="transmembrane region" description="Helical" evidence="5">
    <location>
        <begin position="219"/>
        <end position="238"/>
    </location>
</feature>
<feature type="transmembrane region" description="Helical" evidence="5">
    <location>
        <begin position="326"/>
        <end position="356"/>
    </location>
</feature>
<keyword evidence="2 5" id="KW-0812">Transmembrane</keyword>
<feature type="transmembrane region" description="Helical" evidence="5">
    <location>
        <begin position="250"/>
        <end position="268"/>
    </location>
</feature>
<dbReference type="PANTHER" id="PTHR11814">
    <property type="entry name" value="SULFATE TRANSPORTER"/>
    <property type="match status" value="1"/>
</dbReference>
<feature type="transmembrane region" description="Helical" evidence="5">
    <location>
        <begin position="288"/>
        <end position="305"/>
    </location>
</feature>
<feature type="transmembrane region" description="Helical" evidence="5">
    <location>
        <begin position="122"/>
        <end position="141"/>
    </location>
</feature>
<evidence type="ECO:0000256" key="4">
    <source>
        <dbReference type="ARBA" id="ARBA00023136"/>
    </source>
</evidence>
<evidence type="ECO:0000313" key="8">
    <source>
        <dbReference type="Proteomes" id="UP000679126"/>
    </source>
</evidence>
<dbReference type="InterPro" id="IPR011547">
    <property type="entry name" value="SLC26A/SulP_dom"/>
</dbReference>
<evidence type="ECO:0000256" key="2">
    <source>
        <dbReference type="ARBA" id="ARBA00022692"/>
    </source>
</evidence>
<dbReference type="Pfam" id="PF00916">
    <property type="entry name" value="Sulfate_transp"/>
    <property type="match status" value="1"/>
</dbReference>
<organism evidence="7 8">
    <name type="scientific">Chitinophaga chungangae</name>
    <dbReference type="NCBI Taxonomy" id="2821488"/>
    <lineage>
        <taxon>Bacteria</taxon>
        <taxon>Pseudomonadati</taxon>
        <taxon>Bacteroidota</taxon>
        <taxon>Chitinophagia</taxon>
        <taxon>Chitinophagales</taxon>
        <taxon>Chitinophagaceae</taxon>
        <taxon>Chitinophaga</taxon>
    </lineage>
</organism>
<keyword evidence="4 5" id="KW-0472">Membrane</keyword>
<dbReference type="PROSITE" id="PS50801">
    <property type="entry name" value="STAS"/>
    <property type="match status" value="1"/>
</dbReference>
<comment type="caution">
    <text evidence="7">The sequence shown here is derived from an EMBL/GenBank/DDBJ whole genome shotgun (WGS) entry which is preliminary data.</text>
</comment>
<sequence length="552" mass="58172">MFVPALFRSLKHYSRAQFGKDLLAGVIVGIVAFPLAIAFAIACGVSPEKGIYTAVVAGFIISAFGGSNVQIGGPTGAFIILVYGIVQSQGLPGLMAATFIAGILLMALGFSRLGGMIKYIPHSLITGFTSGIAVIIFSSQVKDLLGLRMGAVPVDFVEKWREYFLHISGVNGYALAVALFTVLVVVFLPRFTRRVPGPLAAILVATLAVRYFQLPVETIGSRYGGIAVALPALSWPAADWNTIKSAMQPGIAIALLGGIESLLSAVVADGMTGGKHNSNMELVAQGGANIASALTGGIPATGAIARTAVNVRSGGRTPVAGVTHAAVLLVMLLVVGEWATLIPMSCLAGILAVVAYNMAEMKAFRNIVRSGGGDLAVLLVTFFLTVIFDITVAIEGGMVLAAFMFIRKMARSSYVKNMQPEGDGDAGGPLPVAPQLPQGVEVFELNGPLFFGAAYKFRDAIALAGRTPKVLILKMRNVPVIDATGLQVVNDLLRTCGRNHTRLIVAGLQPGVREEFRKSRLLFRIGKRYVAADLQAAIRIASEINKEKEHNG</sequence>
<feature type="transmembrane region" description="Helical" evidence="5">
    <location>
        <begin position="52"/>
        <end position="85"/>
    </location>
</feature>
<keyword evidence="8" id="KW-1185">Reference proteome</keyword>
<dbReference type="EMBL" id="JAGHKP010000004">
    <property type="protein sequence ID" value="MBO9154904.1"/>
    <property type="molecule type" value="Genomic_DNA"/>
</dbReference>
<dbReference type="CDD" id="cd07042">
    <property type="entry name" value="STAS_SulP_like_sulfate_transporter"/>
    <property type="match status" value="1"/>
</dbReference>
<proteinExistence type="predicted"/>
<evidence type="ECO:0000256" key="5">
    <source>
        <dbReference type="SAM" id="Phobius"/>
    </source>
</evidence>
<dbReference type="SUPFAM" id="SSF52091">
    <property type="entry name" value="SpoIIaa-like"/>
    <property type="match status" value="1"/>
</dbReference>
<feature type="transmembrane region" description="Helical" evidence="5">
    <location>
        <begin position="163"/>
        <end position="188"/>
    </location>
</feature>
<comment type="subcellular location">
    <subcellularLocation>
        <location evidence="1">Membrane</location>
        <topology evidence="1">Multi-pass membrane protein</topology>
    </subcellularLocation>
</comment>
<reference evidence="8" key="1">
    <citation type="submission" date="2021-03" db="EMBL/GenBank/DDBJ databases">
        <title>Assistant Professor.</title>
        <authorList>
            <person name="Huq M.A."/>
        </authorList>
    </citation>
    <scope>NUCLEOTIDE SEQUENCE [LARGE SCALE GENOMIC DNA]</scope>
    <source>
        <strain evidence="8">MAH-28</strain>
    </source>
</reference>
<dbReference type="Pfam" id="PF01740">
    <property type="entry name" value="STAS"/>
    <property type="match status" value="1"/>
</dbReference>
<keyword evidence="3 5" id="KW-1133">Transmembrane helix</keyword>
<name>A0ABS3YJP8_9BACT</name>
<evidence type="ECO:0000256" key="3">
    <source>
        <dbReference type="ARBA" id="ARBA00022989"/>
    </source>
</evidence>
<evidence type="ECO:0000259" key="6">
    <source>
        <dbReference type="PROSITE" id="PS50801"/>
    </source>
</evidence>
<feature type="transmembrane region" description="Helical" evidence="5">
    <location>
        <begin position="22"/>
        <end position="45"/>
    </location>
</feature>
<gene>
    <name evidence="7" type="ORF">J7I43_21930</name>
</gene>
<dbReference type="InterPro" id="IPR036513">
    <property type="entry name" value="STAS_dom_sf"/>
</dbReference>
<feature type="transmembrane region" description="Helical" evidence="5">
    <location>
        <begin position="195"/>
        <end position="213"/>
    </location>
</feature>
<dbReference type="Gene3D" id="3.30.750.24">
    <property type="entry name" value="STAS domain"/>
    <property type="match status" value="1"/>
</dbReference>
<accession>A0ABS3YJP8</accession>
<feature type="domain" description="STAS" evidence="6">
    <location>
        <begin position="430"/>
        <end position="541"/>
    </location>
</feature>
<dbReference type="RefSeq" id="WP_209148015.1">
    <property type="nucleotide sequence ID" value="NZ_JAGHKP010000004.1"/>
</dbReference>
<evidence type="ECO:0000313" key="7">
    <source>
        <dbReference type="EMBL" id="MBO9154904.1"/>
    </source>
</evidence>
<feature type="transmembrane region" description="Helical" evidence="5">
    <location>
        <begin position="91"/>
        <end position="110"/>
    </location>
</feature>
<dbReference type="Proteomes" id="UP000679126">
    <property type="component" value="Unassembled WGS sequence"/>
</dbReference>
<feature type="transmembrane region" description="Helical" evidence="5">
    <location>
        <begin position="376"/>
        <end position="406"/>
    </location>
</feature>
<dbReference type="InterPro" id="IPR001902">
    <property type="entry name" value="SLC26A/SulP_fam"/>
</dbReference>